<feature type="domain" description="Signal transduction histidine kinase internal region" evidence="2">
    <location>
        <begin position="167"/>
        <end position="246"/>
    </location>
</feature>
<comment type="caution">
    <text evidence="3">The sequence shown here is derived from an EMBL/GenBank/DDBJ whole genome shotgun (WGS) entry which is preliminary data.</text>
</comment>
<name>A0A840TSH1_9BACT</name>
<dbReference type="PANTHER" id="PTHR34220">
    <property type="entry name" value="SENSOR HISTIDINE KINASE YPDA"/>
    <property type="match status" value="1"/>
</dbReference>
<dbReference type="Proteomes" id="UP000557307">
    <property type="component" value="Unassembled WGS sequence"/>
</dbReference>
<dbReference type="Gene3D" id="3.30.565.10">
    <property type="entry name" value="Histidine kinase-like ATPase, C-terminal domain"/>
    <property type="match status" value="1"/>
</dbReference>
<dbReference type="EMBL" id="JACHGF010000001">
    <property type="protein sequence ID" value="MBB5282649.1"/>
    <property type="molecule type" value="Genomic_DNA"/>
</dbReference>
<gene>
    <name evidence="3" type="ORF">HNQ92_000770</name>
</gene>
<evidence type="ECO:0000256" key="1">
    <source>
        <dbReference type="SAM" id="Phobius"/>
    </source>
</evidence>
<dbReference type="SUPFAM" id="SSF55874">
    <property type="entry name" value="ATPase domain of HSP90 chaperone/DNA topoisomerase II/histidine kinase"/>
    <property type="match status" value="1"/>
</dbReference>
<keyword evidence="3" id="KW-0808">Transferase</keyword>
<reference evidence="3 4" key="1">
    <citation type="submission" date="2020-08" db="EMBL/GenBank/DDBJ databases">
        <title>Genomic Encyclopedia of Type Strains, Phase IV (KMG-IV): sequencing the most valuable type-strain genomes for metagenomic binning, comparative biology and taxonomic classification.</title>
        <authorList>
            <person name="Goeker M."/>
        </authorList>
    </citation>
    <scope>NUCLEOTIDE SEQUENCE [LARGE SCALE GENOMIC DNA]</scope>
    <source>
        <strain evidence="3 4">DSM 105074</strain>
    </source>
</reference>
<dbReference type="GO" id="GO:0016020">
    <property type="term" value="C:membrane"/>
    <property type="evidence" value="ECO:0007669"/>
    <property type="project" value="InterPro"/>
</dbReference>
<feature type="transmembrane region" description="Helical" evidence="1">
    <location>
        <begin position="12"/>
        <end position="33"/>
    </location>
</feature>
<dbReference type="InterPro" id="IPR036890">
    <property type="entry name" value="HATPase_C_sf"/>
</dbReference>
<keyword evidence="1" id="KW-0472">Membrane</keyword>
<feature type="transmembrane region" description="Helical" evidence="1">
    <location>
        <begin position="53"/>
        <end position="72"/>
    </location>
</feature>
<evidence type="ECO:0000313" key="3">
    <source>
        <dbReference type="EMBL" id="MBB5282649.1"/>
    </source>
</evidence>
<dbReference type="RefSeq" id="WP_184171143.1">
    <property type="nucleotide sequence ID" value="NZ_JACHGF010000001.1"/>
</dbReference>
<dbReference type="InterPro" id="IPR050640">
    <property type="entry name" value="Bact_2-comp_sensor_kinase"/>
</dbReference>
<dbReference type="InterPro" id="IPR010559">
    <property type="entry name" value="Sig_transdc_His_kin_internal"/>
</dbReference>
<keyword evidence="1" id="KW-0812">Transmembrane</keyword>
<keyword evidence="1" id="KW-1133">Transmembrane helix</keyword>
<organism evidence="3 4">
    <name type="scientific">Rhabdobacter roseus</name>
    <dbReference type="NCBI Taxonomy" id="1655419"/>
    <lineage>
        <taxon>Bacteria</taxon>
        <taxon>Pseudomonadati</taxon>
        <taxon>Bacteroidota</taxon>
        <taxon>Cytophagia</taxon>
        <taxon>Cytophagales</taxon>
        <taxon>Cytophagaceae</taxon>
        <taxon>Rhabdobacter</taxon>
    </lineage>
</organism>
<evidence type="ECO:0000313" key="4">
    <source>
        <dbReference type="Proteomes" id="UP000557307"/>
    </source>
</evidence>
<keyword evidence="3" id="KW-0418">Kinase</keyword>
<dbReference type="GO" id="GO:0000155">
    <property type="term" value="F:phosphorelay sensor kinase activity"/>
    <property type="evidence" value="ECO:0007669"/>
    <property type="project" value="InterPro"/>
</dbReference>
<accession>A0A840TSH1</accession>
<evidence type="ECO:0000259" key="2">
    <source>
        <dbReference type="Pfam" id="PF06580"/>
    </source>
</evidence>
<dbReference type="AlphaFoldDB" id="A0A840TSH1"/>
<dbReference type="Pfam" id="PF06580">
    <property type="entry name" value="His_kinase"/>
    <property type="match status" value="1"/>
</dbReference>
<protein>
    <submittedName>
        <fullName evidence="3">Sensor histidine kinase YesM</fullName>
    </submittedName>
</protein>
<feature type="transmembrane region" description="Helical" evidence="1">
    <location>
        <begin position="84"/>
        <end position="108"/>
    </location>
</feature>
<proteinExistence type="predicted"/>
<keyword evidence="4" id="KW-1185">Reference proteome</keyword>
<sequence>MLETLIFSRQRRFVLARHLLFWVSWVGFFTYIYAQKFVSYGVDEAYVISLMEALIYLPVHIGFSYALIYGIIPRYLLRARYVEALLTTLVAVLLAALISHFLTNWLVYAMRVYIDMPIPKVPLVTGMMSGLRGSNTVAGFAGTIKLLKYWYQKKQENETLQREKLAAELHLLKAQLHPHFLFNTLNNLYGHIVSGSEHSGGIVLKISDLLRYMLYECGGERVTLAAEVHMLRTYVELEKLRYGPRLDVSLSVTGVESTQVIAPLILLPFVENAFKHGASQSLDQAWISISLEVAGPELRFKVINPIPAPAASTSESGIGLANVQKRLQMLYPGQYTLKTSHEEELFIASLKIRLDAVEVPVTNPALPTYAPA</sequence>
<dbReference type="PANTHER" id="PTHR34220:SF7">
    <property type="entry name" value="SENSOR HISTIDINE KINASE YPDA"/>
    <property type="match status" value="1"/>
</dbReference>